<feature type="region of interest" description="Disordered" evidence="1">
    <location>
        <begin position="110"/>
        <end position="164"/>
    </location>
</feature>
<reference evidence="3" key="1">
    <citation type="submission" date="2016-11" db="EMBL/GenBank/DDBJ databases">
        <authorList>
            <person name="Jaros S."/>
            <person name="Januszkiewicz K."/>
            <person name="Wedrychowicz H."/>
        </authorList>
    </citation>
    <scope>NUCLEOTIDE SEQUENCE [LARGE SCALE GENOMIC DNA]</scope>
    <source>
        <strain evidence="3">DSM 7057</strain>
    </source>
</reference>
<dbReference type="AlphaFoldDB" id="A0AA94HQP9"/>
<organism evidence="2 3">
    <name type="scientific">Desulfovibrio desulfuricans</name>
    <dbReference type="NCBI Taxonomy" id="876"/>
    <lineage>
        <taxon>Bacteria</taxon>
        <taxon>Pseudomonadati</taxon>
        <taxon>Thermodesulfobacteriota</taxon>
        <taxon>Desulfovibrionia</taxon>
        <taxon>Desulfovibrionales</taxon>
        <taxon>Desulfovibrionaceae</taxon>
        <taxon>Desulfovibrio</taxon>
    </lineage>
</organism>
<feature type="compositionally biased region" description="Basic and acidic residues" evidence="1">
    <location>
        <begin position="9"/>
        <end position="19"/>
    </location>
</feature>
<name>A0AA94HQP9_DESDE</name>
<dbReference type="RefSeq" id="WP_232088734.1">
    <property type="nucleotide sequence ID" value="NZ_FPIW01000003.1"/>
</dbReference>
<dbReference type="EMBL" id="FPIW01000003">
    <property type="protein sequence ID" value="SFW18818.1"/>
    <property type="molecule type" value="Genomic_DNA"/>
</dbReference>
<feature type="compositionally biased region" description="Low complexity" evidence="1">
    <location>
        <begin position="24"/>
        <end position="39"/>
    </location>
</feature>
<sequence length="179" mass="18994">MSVAYGRSHIKDGRGDGKNTYKPQAGPQAGWRQRGQQAAYSQGGRGKQQKRHGELAGTDKAALYHTRAADIVTAIHAKDMVKQVIGKIGDGQAQKAAQQKQGVYQPLAGSNLPLEAKGKGQGQGDGYGRGDEKRRAAGLPPCLEMPGSREPRGIGGPPLPGSPQQIAVIHDYAFSIFQQ</sequence>
<protein>
    <submittedName>
        <fullName evidence="2">Uncharacterized protein</fullName>
    </submittedName>
</protein>
<evidence type="ECO:0000313" key="2">
    <source>
        <dbReference type="EMBL" id="SFW18818.1"/>
    </source>
</evidence>
<evidence type="ECO:0000256" key="1">
    <source>
        <dbReference type="SAM" id="MobiDB-lite"/>
    </source>
</evidence>
<feature type="region of interest" description="Disordered" evidence="1">
    <location>
        <begin position="1"/>
        <end position="55"/>
    </location>
</feature>
<accession>A0AA94HQP9</accession>
<dbReference type="Proteomes" id="UP000182680">
    <property type="component" value="Unassembled WGS sequence"/>
</dbReference>
<evidence type="ECO:0000313" key="3">
    <source>
        <dbReference type="Proteomes" id="UP000182680"/>
    </source>
</evidence>
<proteinExistence type="predicted"/>
<comment type="caution">
    <text evidence="2">The sequence shown here is derived from an EMBL/GenBank/DDBJ whole genome shotgun (WGS) entry which is preliminary data.</text>
</comment>
<gene>
    <name evidence="2" type="ORF">SAMN02910291_00322</name>
</gene>